<dbReference type="Pfam" id="PF00882">
    <property type="entry name" value="Zn_dep_PLPC"/>
    <property type="match status" value="1"/>
</dbReference>
<name>A0A921IHK4_9FIRM</name>
<evidence type="ECO:0000256" key="1">
    <source>
        <dbReference type="SAM" id="MobiDB-lite"/>
    </source>
</evidence>
<accession>A0A921IHK4</accession>
<dbReference type="AlphaFoldDB" id="A0A921IHK4"/>
<reference evidence="3" key="2">
    <citation type="submission" date="2021-09" db="EMBL/GenBank/DDBJ databases">
        <authorList>
            <person name="Gilroy R."/>
        </authorList>
    </citation>
    <scope>NUCLEOTIDE SEQUENCE</scope>
    <source>
        <strain evidence="3">ChiBcec21-2208</strain>
    </source>
</reference>
<dbReference type="InterPro" id="IPR029002">
    <property type="entry name" value="PLPC/GPLD1"/>
</dbReference>
<evidence type="ECO:0000259" key="2">
    <source>
        <dbReference type="Pfam" id="PF00882"/>
    </source>
</evidence>
<organism evidence="3 4">
    <name type="scientific">Subdoligranulum variabile</name>
    <dbReference type="NCBI Taxonomy" id="214851"/>
    <lineage>
        <taxon>Bacteria</taxon>
        <taxon>Bacillati</taxon>
        <taxon>Bacillota</taxon>
        <taxon>Clostridia</taxon>
        <taxon>Eubacteriales</taxon>
        <taxon>Oscillospiraceae</taxon>
        <taxon>Subdoligranulum</taxon>
    </lineage>
</organism>
<proteinExistence type="predicted"/>
<feature type="region of interest" description="Disordered" evidence="1">
    <location>
        <begin position="291"/>
        <end position="312"/>
    </location>
</feature>
<gene>
    <name evidence="3" type="ORF">K8V20_01060</name>
</gene>
<comment type="caution">
    <text evidence="3">The sequence shown here is derived from an EMBL/GenBank/DDBJ whole genome shotgun (WGS) entry which is preliminary data.</text>
</comment>
<reference evidence="3" key="1">
    <citation type="journal article" date="2021" name="PeerJ">
        <title>Extensive microbial diversity within the chicken gut microbiome revealed by metagenomics and culture.</title>
        <authorList>
            <person name="Gilroy R."/>
            <person name="Ravi A."/>
            <person name="Getino M."/>
            <person name="Pursley I."/>
            <person name="Horton D.L."/>
            <person name="Alikhan N.F."/>
            <person name="Baker D."/>
            <person name="Gharbi K."/>
            <person name="Hall N."/>
            <person name="Watson M."/>
            <person name="Adriaenssens E.M."/>
            <person name="Foster-Nyarko E."/>
            <person name="Jarju S."/>
            <person name="Secka A."/>
            <person name="Antonio M."/>
            <person name="Oren A."/>
            <person name="Chaudhuri R.R."/>
            <person name="La Ragione R."/>
            <person name="Hildebrand F."/>
            <person name="Pallen M.J."/>
        </authorList>
    </citation>
    <scope>NUCLEOTIDE SEQUENCE</scope>
    <source>
        <strain evidence="3">ChiBcec21-2208</strain>
    </source>
</reference>
<evidence type="ECO:0000313" key="3">
    <source>
        <dbReference type="EMBL" id="HJG27226.1"/>
    </source>
</evidence>
<evidence type="ECO:0000313" key="4">
    <source>
        <dbReference type="Proteomes" id="UP000782880"/>
    </source>
</evidence>
<protein>
    <submittedName>
        <fullName evidence="3">Zinc dependent phospholipase C family protein</fullName>
    </submittedName>
</protein>
<feature type="domain" description="Phospholipase C/D" evidence="2">
    <location>
        <begin position="6"/>
        <end position="133"/>
    </location>
</feature>
<dbReference type="Proteomes" id="UP000782880">
    <property type="component" value="Unassembled WGS sequence"/>
</dbReference>
<sequence length="312" mass="34712">MPEGYTHVRTARQAAAAIHYKIQCPEAFAAGANGPDSFFCYEVWKKRTKRRYDLPALGERMHEEKTGAFLYSLCRHVKTRPQVEYALGFLCHYATDTVMHPFVCAMCEAGMPYAGKGGHGYIEIALDSTLHKEDTGDACVPAGDASPLPTGEQLADITTLLHTCLLEVYGEDIPVEYLADAFYHTYRLRSLFPSRYGVRRAVFGLAEHFFGGKGFITGHVSPRKLSEKLPDSWTNPFNGQTQEGGLFGLLPKAKRRSEEFMGAALLFWLKKYSDEEFCRAIGSMSYTQGLPTAQSDPAAQPVQENDTKENAL</sequence>
<dbReference type="EMBL" id="DYVE01000033">
    <property type="protein sequence ID" value="HJG27226.1"/>
    <property type="molecule type" value="Genomic_DNA"/>
</dbReference>